<evidence type="ECO:0000313" key="1">
    <source>
        <dbReference type="EMBL" id="PRD12491.1"/>
    </source>
</evidence>
<evidence type="ECO:0000313" key="2">
    <source>
        <dbReference type="Proteomes" id="UP000239181"/>
    </source>
</evidence>
<proteinExistence type="predicted"/>
<dbReference type="Proteomes" id="UP000239181">
    <property type="component" value="Unassembled WGS sequence"/>
</dbReference>
<gene>
    <name evidence="1" type="ORF">CQW29_26110</name>
</gene>
<dbReference type="AlphaFoldDB" id="A0A2S9I3Z4"/>
<name>A0A2S9I3Z4_9GAMM</name>
<sequence length="61" mass="7039">MHGGFIPWLWIAYKERYMKLSLSLLYIEEDKFQVTPLKGASITRGHCSENVCALLVKIVIQ</sequence>
<comment type="caution">
    <text evidence="1">The sequence shown here is derived from an EMBL/GenBank/DDBJ whole genome shotgun (WGS) entry which is preliminary data.</text>
</comment>
<dbReference type="EMBL" id="PDET01000031">
    <property type="protein sequence ID" value="PRD12491.1"/>
    <property type="molecule type" value="Genomic_DNA"/>
</dbReference>
<accession>A0A2S9I3Z4</accession>
<protein>
    <submittedName>
        <fullName evidence="1">Uncharacterized protein</fullName>
    </submittedName>
</protein>
<keyword evidence="2" id="KW-1185">Reference proteome</keyword>
<organism evidence="1 2">
    <name type="scientific">Pantoea coffeiphila</name>
    <dbReference type="NCBI Taxonomy" id="1465635"/>
    <lineage>
        <taxon>Bacteria</taxon>
        <taxon>Pseudomonadati</taxon>
        <taxon>Pseudomonadota</taxon>
        <taxon>Gammaproteobacteria</taxon>
        <taxon>Enterobacterales</taxon>
        <taxon>Erwiniaceae</taxon>
        <taxon>Pantoea</taxon>
    </lineage>
</organism>
<reference evidence="1 2" key="1">
    <citation type="submission" date="2017-10" db="EMBL/GenBank/DDBJ databases">
        <title>Draft genome of two endophytic bacteria isolated from 'guarana' Paullinia cupana (Mart.) Ducke.</title>
        <authorList>
            <person name="Siqueira K.A."/>
            <person name="Liotti R.G."/>
            <person name="Mendes T.A."/>
            <person name="Soares M.A."/>
        </authorList>
    </citation>
    <scope>NUCLEOTIDE SEQUENCE [LARGE SCALE GENOMIC DNA]</scope>
    <source>
        <strain evidence="1 2">342</strain>
    </source>
</reference>